<evidence type="ECO:0000313" key="3">
    <source>
        <dbReference type="Proteomes" id="UP001152888"/>
    </source>
</evidence>
<organism evidence="2 3">
    <name type="scientific">Acanthoscelides obtectus</name>
    <name type="common">Bean weevil</name>
    <name type="synonym">Bruchus obtectus</name>
    <dbReference type="NCBI Taxonomy" id="200917"/>
    <lineage>
        <taxon>Eukaryota</taxon>
        <taxon>Metazoa</taxon>
        <taxon>Ecdysozoa</taxon>
        <taxon>Arthropoda</taxon>
        <taxon>Hexapoda</taxon>
        <taxon>Insecta</taxon>
        <taxon>Pterygota</taxon>
        <taxon>Neoptera</taxon>
        <taxon>Endopterygota</taxon>
        <taxon>Coleoptera</taxon>
        <taxon>Polyphaga</taxon>
        <taxon>Cucujiformia</taxon>
        <taxon>Chrysomeloidea</taxon>
        <taxon>Chrysomelidae</taxon>
        <taxon>Bruchinae</taxon>
        <taxon>Bruchini</taxon>
        <taxon>Acanthoscelides</taxon>
    </lineage>
</organism>
<keyword evidence="3" id="KW-1185">Reference proteome</keyword>
<accession>A0A9P0JIY5</accession>
<dbReference type="Proteomes" id="UP001152888">
    <property type="component" value="Unassembled WGS sequence"/>
</dbReference>
<gene>
    <name evidence="2" type="ORF">ACAOBT_LOCUS85</name>
</gene>
<dbReference type="EMBL" id="CAKOFQ010006651">
    <property type="protein sequence ID" value="CAH1953515.1"/>
    <property type="molecule type" value="Genomic_DNA"/>
</dbReference>
<proteinExistence type="predicted"/>
<evidence type="ECO:0000313" key="2">
    <source>
        <dbReference type="EMBL" id="CAH1953515.1"/>
    </source>
</evidence>
<name>A0A9P0JIY5_ACAOB</name>
<sequence>MSQLFLGGGKQAAIQRLRTKNGRTRRKSYMEMQSPL</sequence>
<feature type="compositionally biased region" description="Basic residues" evidence="1">
    <location>
        <begin position="17"/>
        <end position="27"/>
    </location>
</feature>
<comment type="caution">
    <text evidence="2">The sequence shown here is derived from an EMBL/GenBank/DDBJ whole genome shotgun (WGS) entry which is preliminary data.</text>
</comment>
<feature type="region of interest" description="Disordered" evidence="1">
    <location>
        <begin position="1"/>
        <end position="36"/>
    </location>
</feature>
<protein>
    <submittedName>
        <fullName evidence="2">Uncharacterized protein</fullName>
    </submittedName>
</protein>
<evidence type="ECO:0000256" key="1">
    <source>
        <dbReference type="SAM" id="MobiDB-lite"/>
    </source>
</evidence>
<feature type="compositionally biased region" description="Gly residues" evidence="1">
    <location>
        <begin position="1"/>
        <end position="10"/>
    </location>
</feature>
<dbReference type="AlphaFoldDB" id="A0A9P0JIY5"/>
<reference evidence="2" key="1">
    <citation type="submission" date="2022-03" db="EMBL/GenBank/DDBJ databases">
        <authorList>
            <person name="Sayadi A."/>
        </authorList>
    </citation>
    <scope>NUCLEOTIDE SEQUENCE</scope>
</reference>